<sequence>MEACGPSSKRKKLAAAKRKVSPAPEAVESPDPRSPPSAPNQQPPPAVGAAGGGADRVSDLPDALLLEIISLLPAKDGARTRILGSRWRHLWLSAPLNLDCCDLAARRDEMAGVISRILSSHPGPCRRFCVDVIYLGDLNDAVDSWLRSPAVDNLQELDLWYFRDYCLPPGQLAASAFRFSSTLRSLTIGRCHITDGIMQGLHVPQLKELALEQVEISEGSLQSMIAGCPALEYLLIRHNVGFSCVRINSLTLRSISVYAIAKRLELQLRELIIENAPCLERLLCYNRLDNQHISVISAPKLKTLGWIPDQDDHRLDFGSTVIQGLRVDSLITVVSTVRTLAFKMYALSLDMVIDLMRCFPCLENMHIQVDVQSTKGKWRCEHRDPIRCLDIRLKTIVLEQYQGIESEVNFVRFFILNAKVLESMTLTVLGGNDEFIAKLQRKLQLENRASRGPQIHFRTDRYLSNDWDIKHLRDLTDPFIRKR</sequence>
<accession>A0ACD5XMD7</accession>
<reference evidence="1" key="2">
    <citation type="submission" date="2025-09" db="UniProtKB">
        <authorList>
            <consortium name="EnsemblPlants"/>
        </authorList>
    </citation>
    <scope>IDENTIFICATION</scope>
</reference>
<keyword evidence="2" id="KW-1185">Reference proteome</keyword>
<protein>
    <submittedName>
        <fullName evidence="1">Uncharacterized protein</fullName>
    </submittedName>
</protein>
<evidence type="ECO:0000313" key="2">
    <source>
        <dbReference type="Proteomes" id="UP001732700"/>
    </source>
</evidence>
<dbReference type="EnsemblPlants" id="AVESA.00010b.r2.5AG0816100.1">
    <property type="protein sequence ID" value="AVESA.00010b.r2.5AG0816100.1.CDS"/>
    <property type="gene ID" value="AVESA.00010b.r2.5AG0816100"/>
</dbReference>
<proteinExistence type="predicted"/>
<evidence type="ECO:0000313" key="1">
    <source>
        <dbReference type="EnsemblPlants" id="AVESA.00010b.r2.5AG0816100.1.CDS"/>
    </source>
</evidence>
<reference evidence="1" key="1">
    <citation type="submission" date="2021-05" db="EMBL/GenBank/DDBJ databases">
        <authorList>
            <person name="Scholz U."/>
            <person name="Mascher M."/>
            <person name="Fiebig A."/>
        </authorList>
    </citation>
    <scope>NUCLEOTIDE SEQUENCE [LARGE SCALE GENOMIC DNA]</scope>
</reference>
<dbReference type="Proteomes" id="UP001732700">
    <property type="component" value="Chromosome 5A"/>
</dbReference>
<organism evidence="1 2">
    <name type="scientific">Avena sativa</name>
    <name type="common">Oat</name>
    <dbReference type="NCBI Taxonomy" id="4498"/>
    <lineage>
        <taxon>Eukaryota</taxon>
        <taxon>Viridiplantae</taxon>
        <taxon>Streptophyta</taxon>
        <taxon>Embryophyta</taxon>
        <taxon>Tracheophyta</taxon>
        <taxon>Spermatophyta</taxon>
        <taxon>Magnoliopsida</taxon>
        <taxon>Liliopsida</taxon>
        <taxon>Poales</taxon>
        <taxon>Poaceae</taxon>
        <taxon>BOP clade</taxon>
        <taxon>Pooideae</taxon>
        <taxon>Poodae</taxon>
        <taxon>Poeae</taxon>
        <taxon>Poeae Chloroplast Group 1 (Aveneae type)</taxon>
        <taxon>Aveninae</taxon>
        <taxon>Avena</taxon>
    </lineage>
</organism>
<name>A0ACD5XMD7_AVESA</name>